<dbReference type="GO" id="GO:0016491">
    <property type="term" value="F:oxidoreductase activity"/>
    <property type="evidence" value="ECO:0007669"/>
    <property type="project" value="UniProtKB-KW"/>
</dbReference>
<accession>A0A239P6C0</accession>
<dbReference type="RefSeq" id="WP_089213279.1">
    <property type="nucleotide sequence ID" value="NZ_FZOD01000088.1"/>
</dbReference>
<dbReference type="InterPro" id="IPR036291">
    <property type="entry name" value="NAD(P)-bd_dom_sf"/>
</dbReference>
<proteinExistence type="predicted"/>
<dbReference type="PANTHER" id="PTHR43333">
    <property type="entry name" value="2-HACID_DH_C DOMAIN-CONTAINING PROTEIN"/>
    <property type="match status" value="1"/>
</dbReference>
<name>A0A239P6C0_9ACTN</name>
<dbReference type="OrthoDB" id="4324715at2"/>
<keyword evidence="1" id="KW-0560">Oxidoreductase</keyword>
<keyword evidence="5" id="KW-1185">Reference proteome</keyword>
<dbReference type="AlphaFoldDB" id="A0A239P6C0"/>
<evidence type="ECO:0000313" key="4">
    <source>
        <dbReference type="EMBL" id="SNT62168.1"/>
    </source>
</evidence>
<evidence type="ECO:0000256" key="1">
    <source>
        <dbReference type="ARBA" id="ARBA00023002"/>
    </source>
</evidence>
<dbReference type="CDD" id="cd12159">
    <property type="entry name" value="2-Hacid_dh_2"/>
    <property type="match status" value="1"/>
</dbReference>
<dbReference type="PANTHER" id="PTHR43333:SF1">
    <property type="entry name" value="D-ISOMER SPECIFIC 2-HYDROXYACID DEHYDROGENASE NAD-BINDING DOMAIN-CONTAINING PROTEIN"/>
    <property type="match status" value="1"/>
</dbReference>
<evidence type="ECO:0000256" key="2">
    <source>
        <dbReference type="ARBA" id="ARBA00023027"/>
    </source>
</evidence>
<feature type="domain" description="D-isomer specific 2-hydroxyacid dehydrogenase NAD-binding" evidence="3">
    <location>
        <begin position="170"/>
        <end position="338"/>
    </location>
</feature>
<sequence length="375" mass="40553">MIWSYSDRRITVFVAPAEILTSAARSEVPARCDHGRWPYTLVRARPAGHGRMSLMEARIAIAPSAEARKAYGRANSPDFDHLASKIEEAVSGGGGANVPLAEANGLVWLIPGEPEQLRQTLDGHPGIEWVQFPWAGVEKFATSGLFHRPVVFTCAKGSFAGQVSEHALMLILASLRSVVRQARTPRWSPVDPRSLHGRRVTILGGGGIASELVQLLRPFGCRIRVVRRRPEKIEGTEETLPPTALHAVLPETDILVLALALTPETRHVIGAAELALLPPQAVVVNVARGAHIQTDALVEALRTGAISAAGLDVTDPEPLPDGHPLWADPRVLITSHCADSAEYVLRMLCERVERNVRNLRAGLPLEGTIDPTAGY</sequence>
<evidence type="ECO:0000313" key="5">
    <source>
        <dbReference type="Proteomes" id="UP000198282"/>
    </source>
</evidence>
<dbReference type="InterPro" id="IPR006140">
    <property type="entry name" value="D-isomer_DH_NAD-bd"/>
</dbReference>
<organism evidence="4 5">
    <name type="scientific">Streptosporangium subroseum</name>
    <dbReference type="NCBI Taxonomy" id="106412"/>
    <lineage>
        <taxon>Bacteria</taxon>
        <taxon>Bacillati</taxon>
        <taxon>Actinomycetota</taxon>
        <taxon>Actinomycetes</taxon>
        <taxon>Streptosporangiales</taxon>
        <taxon>Streptosporangiaceae</taxon>
        <taxon>Streptosporangium</taxon>
    </lineage>
</organism>
<keyword evidence="2" id="KW-0520">NAD</keyword>
<dbReference type="Proteomes" id="UP000198282">
    <property type="component" value="Unassembled WGS sequence"/>
</dbReference>
<dbReference type="SUPFAM" id="SSF51735">
    <property type="entry name" value="NAD(P)-binding Rossmann-fold domains"/>
    <property type="match status" value="1"/>
</dbReference>
<evidence type="ECO:0000259" key="3">
    <source>
        <dbReference type="Pfam" id="PF02826"/>
    </source>
</evidence>
<dbReference type="GO" id="GO:0051287">
    <property type="term" value="F:NAD binding"/>
    <property type="evidence" value="ECO:0007669"/>
    <property type="project" value="InterPro"/>
</dbReference>
<gene>
    <name evidence="4" type="ORF">SAMN05216276_108823</name>
</gene>
<dbReference type="Pfam" id="PF02826">
    <property type="entry name" value="2-Hacid_dh_C"/>
    <property type="match status" value="1"/>
</dbReference>
<reference evidence="4 5" key="1">
    <citation type="submission" date="2017-06" db="EMBL/GenBank/DDBJ databases">
        <authorList>
            <person name="Kim H.J."/>
            <person name="Triplett B.A."/>
        </authorList>
    </citation>
    <scope>NUCLEOTIDE SEQUENCE [LARGE SCALE GENOMIC DNA]</scope>
    <source>
        <strain evidence="4 5">CGMCC 4.2132</strain>
    </source>
</reference>
<dbReference type="Gene3D" id="3.40.50.720">
    <property type="entry name" value="NAD(P)-binding Rossmann-like Domain"/>
    <property type="match status" value="2"/>
</dbReference>
<protein>
    <submittedName>
        <fullName evidence="4">Phosphoglycerate dehydrogenase</fullName>
    </submittedName>
</protein>
<dbReference type="EMBL" id="FZOD01000088">
    <property type="protein sequence ID" value="SNT62168.1"/>
    <property type="molecule type" value="Genomic_DNA"/>
</dbReference>